<comment type="caution">
    <text evidence="1">The sequence shown here is derived from an EMBL/GenBank/DDBJ whole genome shotgun (WGS) entry which is preliminary data.</text>
</comment>
<dbReference type="EMBL" id="JBBWWR010000010">
    <property type="protein sequence ID" value="KAK8961164.1"/>
    <property type="molecule type" value="Genomic_DNA"/>
</dbReference>
<accession>A0ABR2MBR9</accession>
<dbReference type="Proteomes" id="UP001412067">
    <property type="component" value="Unassembled WGS sequence"/>
</dbReference>
<sequence>MSVQHRLDSRFTDPAGRPGGLSVALPPHSLYHFITGSGPFTPEVLYAIICLSLLNFSSGLICFSILEFASWILESSFTLCHTFFSLFCRNHLPVHRSRCLFLLHPFVFFDSSYYRHGSSYLGWSGDHRGSLISDAFFDRLGSLSLARDLPESSPISLFDCMVEDDQAVNTPGNTLDSPDLDDAEMVQQHDVTV</sequence>
<organism evidence="1 2">
    <name type="scientific">Platanthera guangdongensis</name>
    <dbReference type="NCBI Taxonomy" id="2320717"/>
    <lineage>
        <taxon>Eukaryota</taxon>
        <taxon>Viridiplantae</taxon>
        <taxon>Streptophyta</taxon>
        <taxon>Embryophyta</taxon>
        <taxon>Tracheophyta</taxon>
        <taxon>Spermatophyta</taxon>
        <taxon>Magnoliopsida</taxon>
        <taxon>Liliopsida</taxon>
        <taxon>Asparagales</taxon>
        <taxon>Orchidaceae</taxon>
        <taxon>Orchidoideae</taxon>
        <taxon>Orchideae</taxon>
        <taxon>Orchidinae</taxon>
        <taxon>Platanthera</taxon>
    </lineage>
</organism>
<evidence type="ECO:0000313" key="1">
    <source>
        <dbReference type="EMBL" id="KAK8961164.1"/>
    </source>
</evidence>
<name>A0ABR2MBR9_9ASPA</name>
<gene>
    <name evidence="1" type="ORF">KSP40_PGU000689</name>
</gene>
<reference evidence="1 2" key="1">
    <citation type="journal article" date="2022" name="Nat. Plants">
        <title>Genomes of leafy and leafless Platanthera orchids illuminate the evolution of mycoheterotrophy.</title>
        <authorList>
            <person name="Li M.H."/>
            <person name="Liu K.W."/>
            <person name="Li Z."/>
            <person name="Lu H.C."/>
            <person name="Ye Q.L."/>
            <person name="Zhang D."/>
            <person name="Wang J.Y."/>
            <person name="Li Y.F."/>
            <person name="Zhong Z.M."/>
            <person name="Liu X."/>
            <person name="Yu X."/>
            <person name="Liu D.K."/>
            <person name="Tu X.D."/>
            <person name="Liu B."/>
            <person name="Hao Y."/>
            <person name="Liao X.Y."/>
            <person name="Jiang Y.T."/>
            <person name="Sun W.H."/>
            <person name="Chen J."/>
            <person name="Chen Y.Q."/>
            <person name="Ai Y."/>
            <person name="Zhai J.W."/>
            <person name="Wu S.S."/>
            <person name="Zhou Z."/>
            <person name="Hsiao Y.Y."/>
            <person name="Wu W.L."/>
            <person name="Chen Y.Y."/>
            <person name="Lin Y.F."/>
            <person name="Hsu J.L."/>
            <person name="Li C.Y."/>
            <person name="Wang Z.W."/>
            <person name="Zhao X."/>
            <person name="Zhong W.Y."/>
            <person name="Ma X.K."/>
            <person name="Ma L."/>
            <person name="Huang J."/>
            <person name="Chen G.Z."/>
            <person name="Huang M.Z."/>
            <person name="Huang L."/>
            <person name="Peng D.H."/>
            <person name="Luo Y.B."/>
            <person name="Zou S.Q."/>
            <person name="Chen S.P."/>
            <person name="Lan S."/>
            <person name="Tsai W.C."/>
            <person name="Van de Peer Y."/>
            <person name="Liu Z.J."/>
        </authorList>
    </citation>
    <scope>NUCLEOTIDE SEQUENCE [LARGE SCALE GENOMIC DNA]</scope>
    <source>
        <strain evidence="1">Lor288</strain>
    </source>
</reference>
<evidence type="ECO:0000313" key="2">
    <source>
        <dbReference type="Proteomes" id="UP001412067"/>
    </source>
</evidence>
<keyword evidence="2" id="KW-1185">Reference proteome</keyword>
<protein>
    <submittedName>
        <fullName evidence="1">Uncharacterized protein</fullName>
    </submittedName>
</protein>
<proteinExistence type="predicted"/>